<dbReference type="RefSeq" id="WP_344363244.1">
    <property type="nucleotide sequence ID" value="NZ_BAAAQB010000013.1"/>
</dbReference>
<name>A0ABN2YQC6_9MICC</name>
<keyword evidence="2" id="KW-1185">Reference proteome</keyword>
<reference evidence="1 2" key="1">
    <citation type="journal article" date="2019" name="Int. J. Syst. Evol. Microbiol.">
        <title>The Global Catalogue of Microorganisms (GCM) 10K type strain sequencing project: providing services to taxonomists for standard genome sequencing and annotation.</title>
        <authorList>
            <consortium name="The Broad Institute Genomics Platform"/>
            <consortium name="The Broad Institute Genome Sequencing Center for Infectious Disease"/>
            <person name="Wu L."/>
            <person name="Ma J."/>
        </authorList>
    </citation>
    <scope>NUCLEOTIDE SEQUENCE [LARGE SCALE GENOMIC DNA]</scope>
    <source>
        <strain evidence="1 2">JCM 15921</strain>
    </source>
</reference>
<accession>A0ABN2YQC6</accession>
<comment type="caution">
    <text evidence="1">The sequence shown here is derived from an EMBL/GenBank/DDBJ whole genome shotgun (WGS) entry which is preliminary data.</text>
</comment>
<sequence>MNGIKVGSVPRTTSENLFRGGFPVPNSRKAGVGSLANELSVRLWEERRHLESLHSVVEAEQGALRGREIYIELQIAGLARCVVAQSLAEKWIVEGGSTLQQLIRTAHVEPWACIFRLHLEALQGAVGRIEERWAETCLRRDWPTRPENLTNKDNSIDLVMARTDPARLPFGRRVQCGGHRRRRSIYHLNEKRQP</sequence>
<organism evidence="1 2">
    <name type="scientific">Arthrobacter humicola</name>
    <dbReference type="NCBI Taxonomy" id="409291"/>
    <lineage>
        <taxon>Bacteria</taxon>
        <taxon>Bacillati</taxon>
        <taxon>Actinomycetota</taxon>
        <taxon>Actinomycetes</taxon>
        <taxon>Micrococcales</taxon>
        <taxon>Micrococcaceae</taxon>
        <taxon>Arthrobacter</taxon>
    </lineage>
</organism>
<dbReference type="EMBL" id="BAAAQB010000013">
    <property type="protein sequence ID" value="GAA2130750.1"/>
    <property type="molecule type" value="Genomic_DNA"/>
</dbReference>
<gene>
    <name evidence="1" type="ORF">GCM10009825_11960</name>
</gene>
<evidence type="ECO:0008006" key="3">
    <source>
        <dbReference type="Google" id="ProtNLM"/>
    </source>
</evidence>
<evidence type="ECO:0000313" key="1">
    <source>
        <dbReference type="EMBL" id="GAA2130750.1"/>
    </source>
</evidence>
<dbReference type="Proteomes" id="UP001500102">
    <property type="component" value="Unassembled WGS sequence"/>
</dbReference>
<evidence type="ECO:0000313" key="2">
    <source>
        <dbReference type="Proteomes" id="UP001500102"/>
    </source>
</evidence>
<protein>
    <recommendedName>
        <fullName evidence="3">DUF222 domain-containing protein</fullName>
    </recommendedName>
</protein>
<proteinExistence type="predicted"/>